<accession>A0A1S6IME9</accession>
<dbReference type="Proteomes" id="UP000188993">
    <property type="component" value="Chromosome"/>
</dbReference>
<feature type="compositionally biased region" description="Acidic residues" evidence="2">
    <location>
        <begin position="187"/>
        <end position="230"/>
    </location>
</feature>
<dbReference type="EC" id="3.5.1.28" evidence="4"/>
<name>A0A1S6IME9_9LACT</name>
<dbReference type="SMART" id="SM00646">
    <property type="entry name" value="Ami_3"/>
    <property type="match status" value="1"/>
</dbReference>
<dbReference type="EMBL" id="CP019728">
    <property type="protein sequence ID" value="AQS52671.1"/>
    <property type="molecule type" value="Genomic_DNA"/>
</dbReference>
<keyword evidence="1 4" id="KW-0378">Hydrolase</keyword>
<gene>
    <name evidence="4" type="primary">lytC_1</name>
    <name evidence="4" type="ORF">BW727_100263</name>
</gene>
<dbReference type="GO" id="GO:0009253">
    <property type="term" value="P:peptidoglycan catabolic process"/>
    <property type="evidence" value="ECO:0007669"/>
    <property type="project" value="InterPro"/>
</dbReference>
<dbReference type="STRING" id="708126.BW727_100263"/>
<dbReference type="GO" id="GO:0030288">
    <property type="term" value="C:outer membrane-bounded periplasmic space"/>
    <property type="evidence" value="ECO:0007669"/>
    <property type="project" value="TreeGrafter"/>
</dbReference>
<dbReference type="CDD" id="cd02696">
    <property type="entry name" value="MurNAc-LAA"/>
    <property type="match status" value="1"/>
</dbReference>
<dbReference type="SUPFAM" id="SSF53187">
    <property type="entry name" value="Zn-dependent exopeptidases"/>
    <property type="match status" value="1"/>
</dbReference>
<organism evidence="4 5">
    <name type="scientific">Jeotgalibaca dankookensis</name>
    <dbReference type="NCBI Taxonomy" id="708126"/>
    <lineage>
        <taxon>Bacteria</taxon>
        <taxon>Bacillati</taxon>
        <taxon>Bacillota</taxon>
        <taxon>Bacilli</taxon>
        <taxon>Lactobacillales</taxon>
        <taxon>Carnobacteriaceae</taxon>
        <taxon>Jeotgalibaca</taxon>
    </lineage>
</organism>
<reference evidence="4 5" key="1">
    <citation type="journal article" date="2014" name="Int. J. Syst. Evol. Microbiol.">
        <title>Jeotgalibaca dankookensis gen. nov., sp. nov., a member of the family Carnobacteriaceae, isolated from seujeot (Korean traditional food).</title>
        <authorList>
            <person name="Lee D.G."/>
            <person name="Trujillo M.E."/>
            <person name="Kang H."/>
            <person name="Ahn T.Y."/>
        </authorList>
    </citation>
    <scope>NUCLEOTIDE SEQUENCE [LARGE SCALE GENOMIC DNA]</scope>
    <source>
        <strain evidence="4 5">EX-07</strain>
    </source>
</reference>
<feature type="domain" description="MurNAc-LAA" evidence="3">
    <location>
        <begin position="761"/>
        <end position="890"/>
    </location>
</feature>
<dbReference type="AlphaFoldDB" id="A0A1S6IME9"/>
<evidence type="ECO:0000256" key="1">
    <source>
        <dbReference type="ARBA" id="ARBA00022801"/>
    </source>
</evidence>
<dbReference type="Pfam" id="PF07538">
    <property type="entry name" value="ChW"/>
    <property type="match status" value="8"/>
</dbReference>
<dbReference type="OrthoDB" id="9763643at2"/>
<dbReference type="InterPro" id="IPR002508">
    <property type="entry name" value="MurNAc-LAA_cat"/>
</dbReference>
<dbReference type="PANTHER" id="PTHR30404:SF0">
    <property type="entry name" value="N-ACETYLMURAMOYL-L-ALANINE AMIDASE AMIC"/>
    <property type="match status" value="1"/>
</dbReference>
<dbReference type="SMART" id="SM00728">
    <property type="entry name" value="ChW"/>
    <property type="match status" value="8"/>
</dbReference>
<sequence length="896" mass="100232">MQWKILVTFMSALVLGSNVSLPVMDTHMSNEEEIKSELVEEVETLSNTYYQLKYDGSKQTVSLTEDLELLLFSWKDEKEDTILAEVSGEQIEIPVNKERKIYKLVDDAEIDLAAENSKTFIFSTVVSEQKVETFIPVEVNENLSSKEQIAIIDEFGTILEWVETFQYLDATGTIISEEEYQKLNTVGEEEPDLEIEESQEESSEIIEEGQNEISSEEEPIADVESSEEEEKASNSEVTTFSMSKVAVTKPTLTYQTHVESHGWMPAVKNGEMAGTSGQKKRLEAIKLNIAGIKGLEISYATHIQSKGWTKYVSNNQISGTVGSGKRLEAIKIKLNGVQASKYDIYYRVHVEKFGWLDWAKNDEPAGTAGLGRRVEAIEVKLLYKGTNKPTDTSNYFVEQPIVTYRSDIKGQGWQPYVSNGVLSGSVGKKKAIQAIEVSIPSQSGLQVSQSIYAKKGGWVDGLSSNGQQIEAIKLNLTGKNAQLFDIYYRVHAQKIGWLGWAKNGESAGTEGYDYRLEAYEVKVVPKWQYVNRGDESFKYKDKSSVTYSSHVQSLGWLADVTDGQVSGTEGRSLRMEGLKINLNHDKYSGDISYETHVQSYGWLNPVSNGSLSGTTGRSKRLEAVKINLTGEIADYYDVYYRVHAESYGWLGWAKNGEPAGTEGVAKRLESLQVQLVEKGLPAPSGNKKEAFIKPVPVTKRVVFLDVGHGGSDSGAQYYGIKEKDLNLRMGKKMQKDLEKAGYTVIMSRTDDTYMDIRSERSEMANNSGAEIFISLHNNAMPGNSYVNGIETYYYEYDPNYQPVINQAMHNNPDRLLKSAALAKAVHSNLINHTGATDRGVRRETFAVLRETALPSILLEFGYMSNYDEVQRLLTDKYQHTLSKALLEGVNAYFKTY</sequence>
<dbReference type="Gene3D" id="3.40.630.40">
    <property type="entry name" value="Zn-dependent exopeptidases"/>
    <property type="match status" value="1"/>
</dbReference>
<dbReference type="Pfam" id="PF01520">
    <property type="entry name" value="Amidase_3"/>
    <property type="match status" value="1"/>
</dbReference>
<dbReference type="RefSeq" id="WP_062468101.1">
    <property type="nucleotide sequence ID" value="NZ_BBYN01000005.1"/>
</dbReference>
<keyword evidence="5" id="KW-1185">Reference proteome</keyword>
<dbReference type="KEGG" id="jda:BW727_100263"/>
<evidence type="ECO:0000259" key="3">
    <source>
        <dbReference type="SMART" id="SM00646"/>
    </source>
</evidence>
<evidence type="ECO:0000313" key="5">
    <source>
        <dbReference type="Proteomes" id="UP000188993"/>
    </source>
</evidence>
<evidence type="ECO:0000256" key="2">
    <source>
        <dbReference type="SAM" id="MobiDB-lite"/>
    </source>
</evidence>
<feature type="region of interest" description="Disordered" evidence="2">
    <location>
        <begin position="186"/>
        <end position="237"/>
    </location>
</feature>
<dbReference type="InterPro" id="IPR050695">
    <property type="entry name" value="N-acetylmuramoyl_amidase_3"/>
</dbReference>
<dbReference type="PANTHER" id="PTHR30404">
    <property type="entry name" value="N-ACETYLMURAMOYL-L-ALANINE AMIDASE"/>
    <property type="match status" value="1"/>
</dbReference>
<protein>
    <submittedName>
        <fullName evidence="4">N-acetylmuramoyl-L-alanine amidase LytC</fullName>
        <ecNumber evidence="4">3.5.1.28</ecNumber>
    </submittedName>
</protein>
<proteinExistence type="predicted"/>
<dbReference type="GO" id="GO:0008745">
    <property type="term" value="F:N-acetylmuramoyl-L-alanine amidase activity"/>
    <property type="evidence" value="ECO:0007669"/>
    <property type="project" value="UniProtKB-EC"/>
</dbReference>
<evidence type="ECO:0000313" key="4">
    <source>
        <dbReference type="EMBL" id="AQS52671.1"/>
    </source>
</evidence>
<dbReference type="InterPro" id="IPR006637">
    <property type="entry name" value="ChW"/>
</dbReference>